<comment type="similarity">
    <text evidence="5">Belongs to the ESV1 family.</text>
</comment>
<keyword evidence="9" id="KW-1185">Reference proteome</keyword>
<evidence type="ECO:0000256" key="4">
    <source>
        <dbReference type="ARBA" id="ARBA00022946"/>
    </source>
</evidence>
<dbReference type="SUPFAM" id="SSF81606">
    <property type="entry name" value="PP2C-like"/>
    <property type="match status" value="1"/>
</dbReference>
<feature type="domain" description="PPM-type phosphatase" evidence="7">
    <location>
        <begin position="107"/>
        <end position="404"/>
    </location>
</feature>
<dbReference type="SMART" id="SM00332">
    <property type="entry name" value="PP2Cc"/>
    <property type="match status" value="1"/>
</dbReference>
<reference evidence="8 9" key="1">
    <citation type="journal article" date="2024" name="Nat. Commun.">
        <title>Phylogenomics reveals the evolutionary origins of lichenization in chlorophyte algae.</title>
        <authorList>
            <person name="Puginier C."/>
            <person name="Libourel C."/>
            <person name="Otte J."/>
            <person name="Skaloud P."/>
            <person name="Haon M."/>
            <person name="Grisel S."/>
            <person name="Petersen M."/>
            <person name="Berrin J.G."/>
            <person name="Delaux P.M."/>
            <person name="Dal Grande F."/>
            <person name="Keller J."/>
        </authorList>
    </citation>
    <scope>NUCLEOTIDE SEQUENCE [LARGE SCALE GENOMIC DNA]</scope>
    <source>
        <strain evidence="8 9">SAG 216-7</strain>
    </source>
</reference>
<organism evidence="8 9">
    <name type="scientific">Coccomyxa subellipsoidea</name>
    <dbReference type="NCBI Taxonomy" id="248742"/>
    <lineage>
        <taxon>Eukaryota</taxon>
        <taxon>Viridiplantae</taxon>
        <taxon>Chlorophyta</taxon>
        <taxon>core chlorophytes</taxon>
        <taxon>Trebouxiophyceae</taxon>
        <taxon>Trebouxiophyceae incertae sedis</taxon>
        <taxon>Coccomyxaceae</taxon>
        <taxon>Coccomyxa</taxon>
    </lineage>
</organism>
<evidence type="ECO:0000256" key="1">
    <source>
        <dbReference type="ARBA" id="ARBA00004470"/>
    </source>
</evidence>
<dbReference type="InterPro" id="IPR052495">
    <property type="entry name" value="Alpha-glucan_binding_chloro"/>
</dbReference>
<evidence type="ECO:0000313" key="9">
    <source>
        <dbReference type="Proteomes" id="UP001491310"/>
    </source>
</evidence>
<feature type="compositionally biased region" description="Basic and acidic residues" evidence="6">
    <location>
        <begin position="264"/>
        <end position="295"/>
    </location>
</feature>
<gene>
    <name evidence="8" type="ORF">WJX75_003131</name>
</gene>
<feature type="region of interest" description="Disordered" evidence="6">
    <location>
        <begin position="44"/>
        <end position="67"/>
    </location>
</feature>
<evidence type="ECO:0000256" key="5">
    <source>
        <dbReference type="ARBA" id="ARBA00038237"/>
    </source>
</evidence>
<comment type="caution">
    <text evidence="8">The sequence shown here is derived from an EMBL/GenBank/DDBJ whole genome shotgun (WGS) entry which is preliminary data.</text>
</comment>
<proteinExistence type="inferred from homology"/>
<keyword evidence="3" id="KW-0934">Plastid</keyword>
<dbReference type="CDD" id="cd00143">
    <property type="entry name" value="PP2Cc"/>
    <property type="match status" value="1"/>
</dbReference>
<comment type="subcellular location">
    <subcellularLocation>
        <location evidence="1">Plastid</location>
        <location evidence="1">Chloroplast stroma</location>
    </subcellularLocation>
</comment>
<dbReference type="Proteomes" id="UP001491310">
    <property type="component" value="Unassembled WGS sequence"/>
</dbReference>
<feature type="compositionally biased region" description="Low complexity" evidence="6">
    <location>
        <begin position="559"/>
        <end position="581"/>
    </location>
</feature>
<feature type="compositionally biased region" description="Polar residues" evidence="6">
    <location>
        <begin position="489"/>
        <end position="503"/>
    </location>
</feature>
<evidence type="ECO:0000256" key="3">
    <source>
        <dbReference type="ARBA" id="ARBA00022640"/>
    </source>
</evidence>
<feature type="compositionally biased region" description="Basic and acidic residues" evidence="6">
    <location>
        <begin position="504"/>
        <end position="521"/>
    </location>
</feature>
<evidence type="ECO:0000256" key="6">
    <source>
        <dbReference type="SAM" id="MobiDB-lite"/>
    </source>
</evidence>
<feature type="region of interest" description="Disordered" evidence="6">
    <location>
        <begin position="264"/>
        <end position="299"/>
    </location>
</feature>
<feature type="compositionally biased region" description="Polar residues" evidence="6">
    <location>
        <begin position="434"/>
        <end position="443"/>
    </location>
</feature>
<dbReference type="PANTHER" id="PTHR34113">
    <property type="entry name" value="INACTIVE PURPLE ACID PHOSPHATASE-LIKE PROTEIN"/>
    <property type="match status" value="1"/>
</dbReference>
<dbReference type="PANTHER" id="PTHR34113:SF2">
    <property type="entry name" value="PROTEIN LIKE EARLY STARVATION, CHLOROPLASTIC"/>
    <property type="match status" value="1"/>
</dbReference>
<evidence type="ECO:0000256" key="2">
    <source>
        <dbReference type="ARBA" id="ARBA00022528"/>
    </source>
</evidence>
<accession>A0ABR2Z2W2</accession>
<evidence type="ECO:0000259" key="7">
    <source>
        <dbReference type="PROSITE" id="PS51746"/>
    </source>
</evidence>
<dbReference type="Pfam" id="PF00481">
    <property type="entry name" value="PP2C"/>
    <property type="match status" value="1"/>
</dbReference>
<feature type="region of interest" description="Disordered" evidence="6">
    <location>
        <begin position="480"/>
        <end position="521"/>
    </location>
</feature>
<dbReference type="Gene3D" id="3.60.40.10">
    <property type="entry name" value="PPM-type phosphatase domain"/>
    <property type="match status" value="1"/>
</dbReference>
<dbReference type="InterPro" id="IPR001932">
    <property type="entry name" value="PPM-type_phosphatase-like_dom"/>
</dbReference>
<feature type="region of interest" description="Disordered" evidence="6">
    <location>
        <begin position="434"/>
        <end position="467"/>
    </location>
</feature>
<dbReference type="InterPro" id="IPR036457">
    <property type="entry name" value="PPM-type-like_dom_sf"/>
</dbReference>
<dbReference type="EMBL" id="JALJOT010000001">
    <property type="protein sequence ID" value="KAK9918317.1"/>
    <property type="molecule type" value="Genomic_DNA"/>
</dbReference>
<name>A0ABR2Z2W2_9CHLO</name>
<dbReference type="PROSITE" id="PS51746">
    <property type="entry name" value="PPM_2"/>
    <property type="match status" value="1"/>
</dbReference>
<keyword evidence="4" id="KW-0809">Transit peptide</keyword>
<feature type="compositionally biased region" description="Basic and acidic residues" evidence="6">
    <location>
        <begin position="44"/>
        <end position="55"/>
    </location>
</feature>
<sequence length="936" mass="102616">MPDCSQKDCLAQRVSGTAVHTPPRSWPTGLAVRELSWASFDKLDGMTESDGKDGSETLSLKGRVPADGGDAFQHEATFAAGLHQGAPFQGDVAVGQTPTPPGQLEVFYGGAESRGQRDYQQDRHTIIPHLEAQVSAAATGGKAREQLGLAAVFDGHKRCQAAELAHKRLPELLSREPGLFGDNKGSNRDEVVDAIVRSFKTLDNEILEDARKSDIKDCQYGGTTALLALLFDRVLYVAHTGDSGAVMACAAYNLKFPLRLTADHKPNRPDEHARIEDAGGNIDEGRDRVVSDPKPHNNRVTLLNMSRSLGDPQFKKGDGEPTVECMPDMRRIELQPGDTALVLASDGLWDKVSDATAVSVIDKVRAERTALDGTTAKAAAQALVEGIWTHQAHKRNANQVYLGQLKPHTKFLASFSSFGLRRLQRLDLAQNAGATHNAANSGPKTKDGQRGSGVGPKSGAEQKTDPEELLRRATAALDAARSALEAKRQQSQPQRSGQFSYSSSRRDLRSADVFRPEEDQDARRADLERLLAADRGSMSWDDEEAEGSGRKVGGAQPTWSEGLLSGSSSGEAGASGAEEWAPQMARINVPESTRAELELAERPSGMLDFLSQDAQDIEAARTKSLPPLQSVMDLTSAFQPPQRGEAPVTAEAAPSSAGQLMEDGKGQLADGTKYLRESGEDFGPNGFWRRWTCLKGVSAAGKVEWEERWWEESDWAGMRELGAEKSGCRADGAAWFETWREAIAFDQTNGEPIVERSAHKWACDGKGEEWEERWGEQYWSLGRANKFADKWGKEGNNVWHERWGEDYDGDGGCVKYTDKWAERLMEGGGNEQWGDKWEERFKHGAGSKRGETWTVSGSGERYQRWWGEDHFGNGWVRKHGNSSTGEQWDVSEQMDTYYNPIPHFGYKLALDHSPTLKNVPTLPRGGDELGSGIDDL</sequence>
<protein>
    <recommendedName>
        <fullName evidence="7">PPM-type phosphatase domain-containing protein</fullName>
    </recommendedName>
</protein>
<keyword evidence="2" id="KW-0150">Chloroplast</keyword>
<feature type="region of interest" description="Disordered" evidence="6">
    <location>
        <begin position="535"/>
        <end position="581"/>
    </location>
</feature>
<evidence type="ECO:0000313" key="8">
    <source>
        <dbReference type="EMBL" id="KAK9918317.1"/>
    </source>
</evidence>